<dbReference type="Proteomes" id="UP000198749">
    <property type="component" value="Unassembled WGS sequence"/>
</dbReference>
<organism evidence="3 4">
    <name type="scientific">Amphritea atlantica</name>
    <dbReference type="NCBI Taxonomy" id="355243"/>
    <lineage>
        <taxon>Bacteria</taxon>
        <taxon>Pseudomonadati</taxon>
        <taxon>Pseudomonadota</taxon>
        <taxon>Gammaproteobacteria</taxon>
        <taxon>Oceanospirillales</taxon>
        <taxon>Oceanospirillaceae</taxon>
        <taxon>Amphritea</taxon>
    </lineage>
</organism>
<dbReference type="AlphaFoldDB" id="A0A1H9FME0"/>
<accession>A0A1H9FME0</accession>
<evidence type="ECO:0000256" key="2">
    <source>
        <dbReference type="SAM" id="SignalP"/>
    </source>
</evidence>
<sequence>MKPTVLMIALLAAAPVVAAQQETSPAASDSEQGWGNDSWSDDSWAEPKNTRNWHGFIEGGLGNRLSYDPALNDRFAPVDDATLADLRLRLETTGYVGNDRYTLKADLYADGVDQGLRGDLREASYTLTPIDRTDLKLGQQVLTWGTGDLLFLNDLFPKDWQSFFSGRDTEYLKAPVLAAKASYYGESASLDLVWMPDYTSDRYINGERFSWFSPQAGQNVAAPVGRIDADEPANSFNNGEFAARLSGSVDSTEWALYGYRGFQKQPNALDSSGNPVFTRLNVLGASVRGNLGSGLANAEVALHLAEDSDGSDPYKPNSQFRLLLGYEREMLPKLTLGLQYYLEQTLDYDALVAASPSPYNPEEYRYLYTTRLSYRMWQDNLVWSMFVFYSPSDDDHYVRPSVNYRYSDTLSFDLGANIFGGEKSHTFFGQFDNASNIYGRVRYAF</sequence>
<proteinExistence type="predicted"/>
<keyword evidence="2" id="KW-0732">Signal</keyword>
<feature type="chain" id="PRO_5011772283" description="Porin" evidence="2">
    <location>
        <begin position="19"/>
        <end position="445"/>
    </location>
</feature>
<protein>
    <recommendedName>
        <fullName evidence="5">Porin</fullName>
    </recommendedName>
</protein>
<dbReference type="EMBL" id="FOGB01000003">
    <property type="protein sequence ID" value="SEQ38999.1"/>
    <property type="molecule type" value="Genomic_DNA"/>
</dbReference>
<evidence type="ECO:0000256" key="1">
    <source>
        <dbReference type="SAM" id="MobiDB-lite"/>
    </source>
</evidence>
<evidence type="ECO:0000313" key="4">
    <source>
        <dbReference type="Proteomes" id="UP000198749"/>
    </source>
</evidence>
<feature type="signal peptide" evidence="2">
    <location>
        <begin position="1"/>
        <end position="18"/>
    </location>
</feature>
<feature type="compositionally biased region" description="Polar residues" evidence="1">
    <location>
        <begin position="22"/>
        <end position="38"/>
    </location>
</feature>
<dbReference type="RefSeq" id="WP_245756517.1">
    <property type="nucleotide sequence ID" value="NZ_AP025284.1"/>
</dbReference>
<evidence type="ECO:0008006" key="5">
    <source>
        <dbReference type="Google" id="ProtNLM"/>
    </source>
</evidence>
<gene>
    <name evidence="3" type="ORF">SAMN03080615_01334</name>
</gene>
<reference evidence="4" key="1">
    <citation type="submission" date="2016-10" db="EMBL/GenBank/DDBJ databases">
        <authorList>
            <person name="Varghese N."/>
            <person name="Submissions S."/>
        </authorList>
    </citation>
    <scope>NUCLEOTIDE SEQUENCE [LARGE SCALE GENOMIC DNA]</scope>
    <source>
        <strain evidence="4">DSM 18887</strain>
    </source>
</reference>
<feature type="region of interest" description="Disordered" evidence="1">
    <location>
        <begin position="22"/>
        <end position="44"/>
    </location>
</feature>
<dbReference type="STRING" id="355243.SAMN03080615_01334"/>
<name>A0A1H9FME0_9GAMM</name>
<keyword evidence="4" id="KW-1185">Reference proteome</keyword>
<evidence type="ECO:0000313" key="3">
    <source>
        <dbReference type="EMBL" id="SEQ38999.1"/>
    </source>
</evidence>